<protein>
    <recommendedName>
        <fullName evidence="4">F-box domain-containing protein</fullName>
    </recommendedName>
</protein>
<sequence>MALPGKPSPDIPGFVSRSFTQLRQQTPTPDEEPPRHTGPSRPSPLVNLCTELLVNIFEELTWGHDQPLLAITAVRLTCKRLNSIAVPIGFRSIYLTDGILLAWEFAHKVHPSALMRFSLAPLESSPQCRPQERFLNQIYSHTRRVAMNSRIYQQIARNILDQIIHLQEVRWAGLDDYLYKNRPVNVFGFNTSGELKQKPRLYFDNIYIGYAATPIQNLVSLNARHRVDTRLGYIKGVLVKAPLLETFIYENPHRGWQHSFEFTGGERLPPFEELTLRIYEWTHSARDVSMHWDFSQIRSLKLVSVSMVNFLNSVDFDNFSQLQSFHINGGNIITPANDHYEITEKLYTLIGKHIRALRSLEIACSTALFPISALLAHATTLQNLRLRDFASFSGYGLEELPCISFLDLTILSRGMTALESLQLDIFIRSVPTRDARDPTFSVLATERTKPRDRRIPAPYLDAICAFPRLRGLSLTGVVAVYERMVTRHLILLADQRKVDLAIDAGKEMMCYLHDVKARNGGPM</sequence>
<dbReference type="EMBL" id="JAUIQD010000001">
    <property type="protein sequence ID" value="KAK3364425.1"/>
    <property type="molecule type" value="Genomic_DNA"/>
</dbReference>
<proteinExistence type="predicted"/>
<keyword evidence="3" id="KW-1185">Reference proteome</keyword>
<comment type="caution">
    <text evidence="2">The sequence shown here is derived from an EMBL/GenBank/DDBJ whole genome shotgun (WGS) entry which is preliminary data.</text>
</comment>
<evidence type="ECO:0000256" key="1">
    <source>
        <dbReference type="SAM" id="MobiDB-lite"/>
    </source>
</evidence>
<dbReference type="Gene3D" id="3.80.10.10">
    <property type="entry name" value="Ribonuclease Inhibitor"/>
    <property type="match status" value="1"/>
</dbReference>
<dbReference type="SUPFAM" id="SSF52047">
    <property type="entry name" value="RNI-like"/>
    <property type="match status" value="1"/>
</dbReference>
<dbReference type="InterPro" id="IPR032675">
    <property type="entry name" value="LRR_dom_sf"/>
</dbReference>
<gene>
    <name evidence="2" type="ORF">B0T25DRAFT_64305</name>
</gene>
<accession>A0AAJ0ML30</accession>
<reference evidence="2" key="2">
    <citation type="submission" date="2023-06" db="EMBL/GenBank/DDBJ databases">
        <authorList>
            <consortium name="Lawrence Berkeley National Laboratory"/>
            <person name="Haridas S."/>
            <person name="Hensen N."/>
            <person name="Bonometti L."/>
            <person name="Westerberg I."/>
            <person name="Brannstrom I.O."/>
            <person name="Guillou S."/>
            <person name="Cros-Aarteil S."/>
            <person name="Calhoun S."/>
            <person name="Kuo A."/>
            <person name="Mondo S."/>
            <person name="Pangilinan J."/>
            <person name="Riley R."/>
            <person name="Labutti K."/>
            <person name="Andreopoulos B."/>
            <person name="Lipzen A."/>
            <person name="Chen C."/>
            <person name="Yanf M."/>
            <person name="Daum C."/>
            <person name="Ng V."/>
            <person name="Clum A."/>
            <person name="Steindorff A."/>
            <person name="Ohm R."/>
            <person name="Martin F."/>
            <person name="Silar P."/>
            <person name="Natvig D."/>
            <person name="Lalanne C."/>
            <person name="Gautier V."/>
            <person name="Ament-Velasquez S.L."/>
            <person name="Kruys A."/>
            <person name="Hutchinson M.I."/>
            <person name="Powell A.J."/>
            <person name="Barry K."/>
            <person name="Miller A.N."/>
            <person name="Grigoriev I.V."/>
            <person name="Debuchy R."/>
            <person name="Gladieux P."/>
            <person name="Thoren M.H."/>
            <person name="Johannesson H."/>
        </authorList>
    </citation>
    <scope>NUCLEOTIDE SEQUENCE</scope>
    <source>
        <strain evidence="2">CBS 955.72</strain>
    </source>
</reference>
<feature type="compositionally biased region" description="Pro residues" evidence="1">
    <location>
        <begin position="1"/>
        <end position="10"/>
    </location>
</feature>
<reference evidence="2" key="1">
    <citation type="journal article" date="2023" name="Mol. Phylogenet. Evol.">
        <title>Genome-scale phylogeny and comparative genomics of the fungal order Sordariales.</title>
        <authorList>
            <person name="Hensen N."/>
            <person name="Bonometti L."/>
            <person name="Westerberg I."/>
            <person name="Brannstrom I.O."/>
            <person name="Guillou S."/>
            <person name="Cros-Aarteil S."/>
            <person name="Calhoun S."/>
            <person name="Haridas S."/>
            <person name="Kuo A."/>
            <person name="Mondo S."/>
            <person name="Pangilinan J."/>
            <person name="Riley R."/>
            <person name="LaButti K."/>
            <person name="Andreopoulos B."/>
            <person name="Lipzen A."/>
            <person name="Chen C."/>
            <person name="Yan M."/>
            <person name="Daum C."/>
            <person name="Ng V."/>
            <person name="Clum A."/>
            <person name="Steindorff A."/>
            <person name="Ohm R.A."/>
            <person name="Martin F."/>
            <person name="Silar P."/>
            <person name="Natvig D.O."/>
            <person name="Lalanne C."/>
            <person name="Gautier V."/>
            <person name="Ament-Velasquez S.L."/>
            <person name="Kruys A."/>
            <person name="Hutchinson M.I."/>
            <person name="Powell A.J."/>
            <person name="Barry K."/>
            <person name="Miller A.N."/>
            <person name="Grigoriev I.V."/>
            <person name="Debuchy R."/>
            <person name="Gladieux P."/>
            <person name="Hiltunen Thoren M."/>
            <person name="Johannesson H."/>
        </authorList>
    </citation>
    <scope>NUCLEOTIDE SEQUENCE</scope>
    <source>
        <strain evidence="2">CBS 955.72</strain>
    </source>
</reference>
<dbReference type="Proteomes" id="UP001275084">
    <property type="component" value="Unassembled WGS sequence"/>
</dbReference>
<dbReference type="AlphaFoldDB" id="A0AAJ0ML30"/>
<evidence type="ECO:0008006" key="4">
    <source>
        <dbReference type="Google" id="ProtNLM"/>
    </source>
</evidence>
<evidence type="ECO:0000313" key="2">
    <source>
        <dbReference type="EMBL" id="KAK3364425.1"/>
    </source>
</evidence>
<evidence type="ECO:0000313" key="3">
    <source>
        <dbReference type="Proteomes" id="UP001275084"/>
    </source>
</evidence>
<feature type="compositionally biased region" description="Polar residues" evidence="1">
    <location>
        <begin position="17"/>
        <end position="28"/>
    </location>
</feature>
<organism evidence="2 3">
    <name type="scientific">Lasiosphaeria hispida</name>
    <dbReference type="NCBI Taxonomy" id="260671"/>
    <lineage>
        <taxon>Eukaryota</taxon>
        <taxon>Fungi</taxon>
        <taxon>Dikarya</taxon>
        <taxon>Ascomycota</taxon>
        <taxon>Pezizomycotina</taxon>
        <taxon>Sordariomycetes</taxon>
        <taxon>Sordariomycetidae</taxon>
        <taxon>Sordariales</taxon>
        <taxon>Lasiosphaeriaceae</taxon>
        <taxon>Lasiosphaeria</taxon>
    </lineage>
</organism>
<feature type="region of interest" description="Disordered" evidence="1">
    <location>
        <begin position="1"/>
        <end position="43"/>
    </location>
</feature>
<name>A0AAJ0ML30_9PEZI</name>